<dbReference type="InterPro" id="IPR000477">
    <property type="entry name" value="RT_dom"/>
</dbReference>
<sequence>LREKLLNVKIALKKWNIEVFGNVDTKIKSLTKELKELDAKNEEYFLAESEKSRQKELVDGMTDFRPISLLGCMYKIISKVLANRLRSILPSIISENQSAFIPGRHMLDSVLVVVEAIDYAQKYKKPIFVMKIDYEKAYDSVEWDYLLFMLRGCGFDERWVRWMEGCVCGGSLSALVNGSPTAEVSIGRGLKQGDYAFSGTLWAKVFHGRYERIKSFSNCSNVDKRASWWWKDLVYVLQQGNFWLYEKIDHCIGDGTRTRFWEDKWIGGLRLLNVFPRLYSFAFDPLSVVAQNGTWEGSTWVWQVKWRREPFVHEVSSVNTLLDMLQGLQIFPSKQDYWRWTCDKDGVFSVKSAYLCLQHLVGGEPRYSSNFQQIIKSLWKSKAPIKCLVFC</sequence>
<organism evidence="2 3">
    <name type="scientific">Cajanus cajan</name>
    <name type="common">Pigeon pea</name>
    <name type="synonym">Cajanus indicus</name>
    <dbReference type="NCBI Taxonomy" id="3821"/>
    <lineage>
        <taxon>Eukaryota</taxon>
        <taxon>Viridiplantae</taxon>
        <taxon>Streptophyta</taxon>
        <taxon>Embryophyta</taxon>
        <taxon>Tracheophyta</taxon>
        <taxon>Spermatophyta</taxon>
        <taxon>Magnoliopsida</taxon>
        <taxon>eudicotyledons</taxon>
        <taxon>Gunneridae</taxon>
        <taxon>Pentapetalae</taxon>
        <taxon>rosids</taxon>
        <taxon>fabids</taxon>
        <taxon>Fabales</taxon>
        <taxon>Fabaceae</taxon>
        <taxon>Papilionoideae</taxon>
        <taxon>50 kb inversion clade</taxon>
        <taxon>NPAAA clade</taxon>
        <taxon>indigoferoid/millettioid clade</taxon>
        <taxon>Phaseoleae</taxon>
        <taxon>Cajanus</taxon>
    </lineage>
</organism>
<feature type="domain" description="Reverse transcriptase" evidence="1">
    <location>
        <begin position="61"/>
        <end position="215"/>
    </location>
</feature>
<dbReference type="Gramene" id="C.cajan_02325.t">
    <property type="protein sequence ID" value="C.cajan_02325.t"/>
    <property type="gene ID" value="C.cajan_02325"/>
</dbReference>
<name>A0A151SMT5_CAJCA</name>
<keyword evidence="3" id="KW-1185">Reference proteome</keyword>
<evidence type="ECO:0000313" key="3">
    <source>
        <dbReference type="Proteomes" id="UP000075243"/>
    </source>
</evidence>
<dbReference type="STRING" id="3821.A0A151SMT5"/>
<feature type="non-terminal residue" evidence="2">
    <location>
        <position position="1"/>
    </location>
</feature>
<dbReference type="CDD" id="cd01650">
    <property type="entry name" value="RT_nLTR_like"/>
    <property type="match status" value="1"/>
</dbReference>
<protein>
    <submittedName>
        <fullName evidence="2">Transposon TX1 uncharacterized</fullName>
    </submittedName>
</protein>
<dbReference type="AlphaFoldDB" id="A0A151SMT5"/>
<dbReference type="Pfam" id="PF00078">
    <property type="entry name" value="RVT_1"/>
    <property type="match status" value="1"/>
</dbReference>
<proteinExistence type="predicted"/>
<evidence type="ECO:0000313" key="2">
    <source>
        <dbReference type="EMBL" id="KYP56150.1"/>
    </source>
</evidence>
<reference evidence="2 3" key="1">
    <citation type="journal article" date="2012" name="Nat. Biotechnol.">
        <title>Draft genome sequence of pigeonpea (Cajanus cajan), an orphan legume crop of resource-poor farmers.</title>
        <authorList>
            <person name="Varshney R.K."/>
            <person name="Chen W."/>
            <person name="Li Y."/>
            <person name="Bharti A.K."/>
            <person name="Saxena R.K."/>
            <person name="Schlueter J.A."/>
            <person name="Donoghue M.T."/>
            <person name="Azam S."/>
            <person name="Fan G."/>
            <person name="Whaley A.M."/>
            <person name="Farmer A.D."/>
            <person name="Sheridan J."/>
            <person name="Iwata A."/>
            <person name="Tuteja R."/>
            <person name="Penmetsa R.V."/>
            <person name="Wu W."/>
            <person name="Upadhyaya H.D."/>
            <person name="Yang S.P."/>
            <person name="Shah T."/>
            <person name="Saxena K.B."/>
            <person name="Michael T."/>
            <person name="McCombie W.R."/>
            <person name="Yang B."/>
            <person name="Zhang G."/>
            <person name="Yang H."/>
            <person name="Wang J."/>
            <person name="Spillane C."/>
            <person name="Cook D.R."/>
            <person name="May G.D."/>
            <person name="Xu X."/>
            <person name="Jackson S.A."/>
        </authorList>
    </citation>
    <scope>NUCLEOTIDE SEQUENCE [LARGE SCALE GENOMIC DNA]</scope>
    <source>
        <strain evidence="3">cv. Asha</strain>
    </source>
</reference>
<evidence type="ECO:0000259" key="1">
    <source>
        <dbReference type="Pfam" id="PF00078"/>
    </source>
</evidence>
<gene>
    <name evidence="2" type="ORF">KK1_002387</name>
</gene>
<accession>A0A151SMT5</accession>
<dbReference type="Proteomes" id="UP000075243">
    <property type="component" value="Chromosome 11"/>
</dbReference>
<dbReference type="PANTHER" id="PTHR31635:SF196">
    <property type="entry name" value="REVERSE TRANSCRIPTASE DOMAIN-CONTAINING PROTEIN-RELATED"/>
    <property type="match status" value="1"/>
</dbReference>
<dbReference type="EMBL" id="CM003613">
    <property type="protein sequence ID" value="KYP56150.1"/>
    <property type="molecule type" value="Genomic_DNA"/>
</dbReference>
<dbReference type="PANTHER" id="PTHR31635">
    <property type="entry name" value="REVERSE TRANSCRIPTASE DOMAIN-CONTAINING PROTEIN-RELATED"/>
    <property type="match status" value="1"/>
</dbReference>